<dbReference type="VEuPathDB" id="MicrosporidiaDB:NAPIS_ORF02022"/>
<gene>
    <name evidence="1" type="ORF">NAPIS_ORF02022</name>
</gene>
<dbReference type="AlphaFoldDB" id="T0L6Y5"/>
<organism evidence="1 2">
    <name type="scientific">Vairimorpha apis BRL 01</name>
    <dbReference type="NCBI Taxonomy" id="1037528"/>
    <lineage>
        <taxon>Eukaryota</taxon>
        <taxon>Fungi</taxon>
        <taxon>Fungi incertae sedis</taxon>
        <taxon>Microsporidia</taxon>
        <taxon>Nosematidae</taxon>
        <taxon>Vairimorpha</taxon>
    </lineage>
</organism>
<accession>T0L6Y5</accession>
<dbReference type="EMBL" id="KE647289">
    <property type="protein sequence ID" value="EQB60418.1"/>
    <property type="molecule type" value="Genomic_DNA"/>
</dbReference>
<reference evidence="1 2" key="1">
    <citation type="journal article" date="2013" name="BMC Genomics">
        <title>Genome sequencing and comparative genomics of honey bee microsporidia, Nosema apis reveal novel insights into host-parasite interactions.</title>
        <authorList>
            <person name="Chen Yp."/>
            <person name="Pettis J.S."/>
            <person name="Zhao Y."/>
            <person name="Liu X."/>
            <person name="Tallon L.J."/>
            <person name="Sadzewicz L.D."/>
            <person name="Li R."/>
            <person name="Zheng H."/>
            <person name="Huang S."/>
            <person name="Zhang X."/>
            <person name="Hamilton M.C."/>
            <person name="Pernal S.F."/>
            <person name="Melathopoulos A.P."/>
            <person name="Yan X."/>
            <person name="Evans J.D."/>
        </authorList>
    </citation>
    <scope>NUCLEOTIDE SEQUENCE [LARGE SCALE GENOMIC DNA]</scope>
    <source>
        <strain evidence="1 2">BRL 01</strain>
    </source>
</reference>
<name>T0L6Y5_9MICR</name>
<proteinExistence type="predicted"/>
<dbReference type="Proteomes" id="UP000053780">
    <property type="component" value="Unassembled WGS sequence"/>
</dbReference>
<protein>
    <submittedName>
        <fullName evidence="1">Uncharacterized protein</fullName>
    </submittedName>
</protein>
<evidence type="ECO:0000313" key="2">
    <source>
        <dbReference type="Proteomes" id="UP000053780"/>
    </source>
</evidence>
<sequence>MHKLIYTIFTLQNNIKLSKEALNEISKNVKNEQEIHDLVLKIQKYENKDLISILREIFILDKVVDKHISRNEVHNTNISFNNISDYYNINTFTNINNPIINSHTIKPSKINLLDQYKYLKQQLKNITEINKIQENETCLIFGYVYYKKDDLVIEDESSVIKVRINRNIENVFVILEGCLCGKYFVGKIKLDKE</sequence>
<dbReference type="HOGENOM" id="CLU_1409164_0_0_1"/>
<keyword evidence="2" id="KW-1185">Reference proteome</keyword>
<evidence type="ECO:0000313" key="1">
    <source>
        <dbReference type="EMBL" id="EQB60418.1"/>
    </source>
</evidence>